<dbReference type="InterPro" id="IPR002792">
    <property type="entry name" value="TRAM_dom"/>
</dbReference>
<feature type="active site" evidence="5">
    <location>
        <position position="327"/>
    </location>
</feature>
<dbReference type="InterPro" id="IPR030390">
    <property type="entry name" value="MeTrfase_TrmA_AS"/>
</dbReference>
<dbReference type="AlphaFoldDB" id="A0A841R7P4"/>
<dbReference type="GO" id="GO:0008173">
    <property type="term" value="F:RNA methyltransferase activity"/>
    <property type="evidence" value="ECO:0007669"/>
    <property type="project" value="InterPro"/>
</dbReference>
<dbReference type="PROSITE" id="PS01230">
    <property type="entry name" value="TRMA_1"/>
    <property type="match status" value="1"/>
</dbReference>
<keyword evidence="2 4" id="KW-0808">Transferase</keyword>
<keyword evidence="1 4" id="KW-0489">Methyltransferase</keyword>
<name>A0A841R7P4_9SPIO</name>
<dbReference type="PANTHER" id="PTHR11061:SF30">
    <property type="entry name" value="TRNA (URACIL(54)-C(5))-METHYLTRANSFERASE"/>
    <property type="match status" value="1"/>
</dbReference>
<dbReference type="InterPro" id="IPR029063">
    <property type="entry name" value="SAM-dependent_MTases_sf"/>
</dbReference>
<evidence type="ECO:0000256" key="2">
    <source>
        <dbReference type="ARBA" id="ARBA00022679"/>
    </source>
</evidence>
<keyword evidence="3 4" id="KW-0949">S-adenosyl-L-methionine</keyword>
<sequence>MQNNKTVEIEKLIPGGKGLSRVEGKVVFVPYVLPGEKVEIRITEEKKSFSEADLIRVIEPSAERVEPFCPHYGICGGCNMQHMTYEAQLKAKKSFASEHLSRNAGLELEKISVTPSKEKGYRNRVQVHYSRGTMGFRERSGHRIIPVESCPVAAEGINLFLRNHTYPVGEDRITVYGTDDWFSPETDRKDISVTVLDREIHFNSSLFFQSNLSILPALGHYLREHVRDGRLLDLYSGVGLMSALLEDQVEAIEAVELNRHVAPYIKRNLKGNCTFHPLSLEKWVASRSTGSPGADTIIIDPPRTGLSRPVRKYLSRSHAGKILYISCDPATMARDLKDILADNYEMEDYRLFDFYPQTSHMEAVALLKRKGQ</sequence>
<comment type="caution">
    <text evidence="7">The sequence shown here is derived from an EMBL/GenBank/DDBJ whole genome shotgun (WGS) entry which is preliminary data.</text>
</comment>
<feature type="domain" description="TRAM" evidence="6">
    <location>
        <begin position="1"/>
        <end position="56"/>
    </location>
</feature>
<evidence type="ECO:0000313" key="8">
    <source>
        <dbReference type="Proteomes" id="UP000587760"/>
    </source>
</evidence>
<dbReference type="Proteomes" id="UP000587760">
    <property type="component" value="Unassembled WGS sequence"/>
</dbReference>
<accession>A0A841R7P4</accession>
<reference evidence="7 8" key="1">
    <citation type="submission" date="2020-08" db="EMBL/GenBank/DDBJ databases">
        <title>Genomic Encyclopedia of Type Strains, Phase IV (KMG-IV): sequencing the most valuable type-strain genomes for metagenomic binning, comparative biology and taxonomic classification.</title>
        <authorList>
            <person name="Goeker M."/>
        </authorList>
    </citation>
    <scope>NUCLEOTIDE SEQUENCE [LARGE SCALE GENOMIC DNA]</scope>
    <source>
        <strain evidence="7 8">DSM 2461</strain>
    </source>
</reference>
<organism evidence="7 8">
    <name type="scientific">Spirochaeta isovalerica</name>
    <dbReference type="NCBI Taxonomy" id="150"/>
    <lineage>
        <taxon>Bacteria</taxon>
        <taxon>Pseudomonadati</taxon>
        <taxon>Spirochaetota</taxon>
        <taxon>Spirochaetia</taxon>
        <taxon>Spirochaetales</taxon>
        <taxon>Spirochaetaceae</taxon>
        <taxon>Spirochaeta</taxon>
    </lineage>
</organism>
<evidence type="ECO:0000256" key="1">
    <source>
        <dbReference type="ARBA" id="ARBA00022603"/>
    </source>
</evidence>
<evidence type="ECO:0000313" key="7">
    <source>
        <dbReference type="EMBL" id="MBB6479060.1"/>
    </source>
</evidence>
<evidence type="ECO:0000259" key="6">
    <source>
        <dbReference type="PROSITE" id="PS50926"/>
    </source>
</evidence>
<dbReference type="Gene3D" id="2.40.50.140">
    <property type="entry name" value="Nucleic acid-binding proteins"/>
    <property type="match status" value="1"/>
</dbReference>
<proteinExistence type="inferred from homology"/>
<feature type="binding site" evidence="4">
    <location>
        <position position="300"/>
    </location>
    <ligand>
        <name>S-adenosyl-L-methionine</name>
        <dbReference type="ChEBI" id="CHEBI:59789"/>
    </ligand>
</feature>
<evidence type="ECO:0000256" key="5">
    <source>
        <dbReference type="PROSITE-ProRule" id="PRU10015"/>
    </source>
</evidence>
<dbReference type="Gene3D" id="2.40.50.1070">
    <property type="match status" value="1"/>
</dbReference>
<dbReference type="Pfam" id="PF01938">
    <property type="entry name" value="TRAM"/>
    <property type="match status" value="1"/>
</dbReference>
<feature type="binding site" evidence="4">
    <location>
        <position position="209"/>
    </location>
    <ligand>
        <name>S-adenosyl-L-methionine</name>
        <dbReference type="ChEBI" id="CHEBI:59789"/>
    </ligand>
</feature>
<protein>
    <submittedName>
        <fullName evidence="7">23S rRNA (Uracil1939-C5)-methyltransferase</fullName>
        <ecNumber evidence="7">2.1.1.190</ecNumber>
    </submittedName>
</protein>
<dbReference type="GO" id="GO:0032259">
    <property type="term" value="P:methylation"/>
    <property type="evidence" value="ECO:0007669"/>
    <property type="project" value="UniProtKB-KW"/>
</dbReference>
<comment type="similarity">
    <text evidence="4">Belongs to the class I-like SAM-binding methyltransferase superfamily. RNA M5U methyltransferase family.</text>
</comment>
<evidence type="ECO:0000256" key="4">
    <source>
        <dbReference type="PROSITE-ProRule" id="PRU01024"/>
    </source>
</evidence>
<dbReference type="FunFam" id="2.40.50.140:FF:000097">
    <property type="entry name" value="23S rRNA (uracil(1939)-C(5))-methyltransferase RlmD"/>
    <property type="match status" value="1"/>
</dbReference>
<dbReference type="Gene3D" id="3.40.50.150">
    <property type="entry name" value="Vaccinia Virus protein VP39"/>
    <property type="match status" value="2"/>
</dbReference>
<dbReference type="PROSITE" id="PS51687">
    <property type="entry name" value="SAM_MT_RNA_M5U"/>
    <property type="match status" value="1"/>
</dbReference>
<evidence type="ECO:0000256" key="3">
    <source>
        <dbReference type="ARBA" id="ARBA00022691"/>
    </source>
</evidence>
<dbReference type="SUPFAM" id="SSF53335">
    <property type="entry name" value="S-adenosyl-L-methionine-dependent methyltransferases"/>
    <property type="match status" value="1"/>
</dbReference>
<feature type="active site" description="Nucleophile" evidence="4">
    <location>
        <position position="327"/>
    </location>
</feature>
<gene>
    <name evidence="7" type="ORF">HNR50_000693</name>
</gene>
<dbReference type="PROSITE" id="PS50926">
    <property type="entry name" value="TRAM"/>
    <property type="match status" value="1"/>
</dbReference>
<dbReference type="InterPro" id="IPR010280">
    <property type="entry name" value="U5_MeTrfase_fam"/>
</dbReference>
<keyword evidence="8" id="KW-1185">Reference proteome</keyword>
<dbReference type="PANTHER" id="PTHR11061">
    <property type="entry name" value="RNA M5U METHYLTRANSFERASE"/>
    <property type="match status" value="1"/>
</dbReference>
<dbReference type="EMBL" id="JACHGJ010000001">
    <property type="protein sequence ID" value="MBB6479060.1"/>
    <property type="molecule type" value="Genomic_DNA"/>
</dbReference>
<feature type="binding site" evidence="4">
    <location>
        <position position="256"/>
    </location>
    <ligand>
        <name>S-adenosyl-L-methionine</name>
        <dbReference type="ChEBI" id="CHEBI:59789"/>
    </ligand>
</feature>
<dbReference type="EC" id="2.1.1.190" evidence="7"/>
<dbReference type="SUPFAM" id="SSF50249">
    <property type="entry name" value="Nucleic acid-binding proteins"/>
    <property type="match status" value="1"/>
</dbReference>
<dbReference type="InterPro" id="IPR012340">
    <property type="entry name" value="NA-bd_OB-fold"/>
</dbReference>
<dbReference type="RefSeq" id="WP_184743808.1">
    <property type="nucleotide sequence ID" value="NZ_JACHGJ010000001.1"/>
</dbReference>
<dbReference type="GO" id="GO:0006396">
    <property type="term" value="P:RNA processing"/>
    <property type="evidence" value="ECO:0007669"/>
    <property type="project" value="InterPro"/>
</dbReference>
<feature type="binding site" evidence="4">
    <location>
        <position position="235"/>
    </location>
    <ligand>
        <name>S-adenosyl-L-methionine</name>
        <dbReference type="ChEBI" id="CHEBI:59789"/>
    </ligand>
</feature>
<dbReference type="Pfam" id="PF05958">
    <property type="entry name" value="tRNA_U5-meth_tr"/>
    <property type="match status" value="1"/>
</dbReference>